<sequence>MKNFTFYILFAFLLFSVLSCEKEYQRPRKYEIDLFKNEKKDSNQAYVMSEDEAYGISDMVVASSDISVTDSSSGRGKAIYIYSINSGDLLFSKRDSVISYPYRFLSNQRLNLKKEKNDSVYVFLEKLKGYKSIAEMKQIKYQWLKGAPVYLLDNAKK</sequence>
<gene>
    <name evidence="1" type="ORF">SAMN05421769_1604</name>
</gene>
<evidence type="ECO:0000313" key="1">
    <source>
        <dbReference type="EMBL" id="SIN98753.1"/>
    </source>
</evidence>
<dbReference type="STRING" id="59733.SAMN05421769_1604"/>
<dbReference type="EMBL" id="FSRQ01000001">
    <property type="protein sequence ID" value="SIN98753.1"/>
    <property type="molecule type" value="Genomic_DNA"/>
</dbReference>
<dbReference type="PROSITE" id="PS51257">
    <property type="entry name" value="PROKAR_LIPOPROTEIN"/>
    <property type="match status" value="1"/>
</dbReference>
<name>A0A1N6FU32_9FLAO</name>
<protein>
    <recommendedName>
        <fullName evidence="3">Lipoprotein</fullName>
    </recommendedName>
</protein>
<dbReference type="RefSeq" id="WP_074229736.1">
    <property type="nucleotide sequence ID" value="NZ_CP142423.1"/>
</dbReference>
<keyword evidence="2" id="KW-1185">Reference proteome</keyword>
<evidence type="ECO:0000313" key="2">
    <source>
        <dbReference type="Proteomes" id="UP000184782"/>
    </source>
</evidence>
<reference evidence="2" key="1">
    <citation type="submission" date="2016-12" db="EMBL/GenBank/DDBJ databases">
        <authorList>
            <person name="Varghese N."/>
            <person name="Submissions S."/>
        </authorList>
    </citation>
    <scope>NUCLEOTIDE SEQUENCE [LARGE SCALE GENOMIC DNA]</scope>
    <source>
        <strain evidence="2">DSM 16779</strain>
    </source>
</reference>
<dbReference type="Proteomes" id="UP000184782">
    <property type="component" value="Unassembled WGS sequence"/>
</dbReference>
<accession>A0A1N6FU32</accession>
<proteinExistence type="predicted"/>
<organism evidence="1 2">
    <name type="scientific">Chryseobacterium scophthalmum</name>
    <dbReference type="NCBI Taxonomy" id="59733"/>
    <lineage>
        <taxon>Bacteria</taxon>
        <taxon>Pseudomonadati</taxon>
        <taxon>Bacteroidota</taxon>
        <taxon>Flavobacteriia</taxon>
        <taxon>Flavobacteriales</taxon>
        <taxon>Weeksellaceae</taxon>
        <taxon>Chryseobacterium group</taxon>
        <taxon>Chryseobacterium</taxon>
    </lineage>
</organism>
<dbReference type="AlphaFoldDB" id="A0A1N6FU32"/>
<evidence type="ECO:0008006" key="3">
    <source>
        <dbReference type="Google" id="ProtNLM"/>
    </source>
</evidence>
<dbReference type="OrthoDB" id="1269659at2"/>